<keyword evidence="1" id="KW-0472">Membrane</keyword>
<organism evidence="2">
    <name type="scientific">freshwater metagenome</name>
    <dbReference type="NCBI Taxonomy" id="449393"/>
    <lineage>
        <taxon>unclassified sequences</taxon>
        <taxon>metagenomes</taxon>
        <taxon>ecological metagenomes</taxon>
    </lineage>
</organism>
<dbReference type="AlphaFoldDB" id="A0A6J6CRA0"/>
<keyword evidence="1" id="KW-1133">Transmembrane helix</keyword>
<feature type="transmembrane region" description="Helical" evidence="1">
    <location>
        <begin position="72"/>
        <end position="94"/>
    </location>
</feature>
<accession>A0A6J6CRA0</accession>
<protein>
    <submittedName>
        <fullName evidence="2">Unannotated protein</fullName>
    </submittedName>
</protein>
<proteinExistence type="predicted"/>
<feature type="transmembrane region" description="Helical" evidence="1">
    <location>
        <begin position="42"/>
        <end position="65"/>
    </location>
</feature>
<name>A0A6J6CRA0_9ZZZZ</name>
<keyword evidence="1" id="KW-0812">Transmembrane</keyword>
<dbReference type="EMBL" id="CAEZTD010000011">
    <property type="protein sequence ID" value="CAB4554100.1"/>
    <property type="molecule type" value="Genomic_DNA"/>
</dbReference>
<gene>
    <name evidence="2" type="ORF">UFOPK1591_00257</name>
</gene>
<evidence type="ECO:0000256" key="1">
    <source>
        <dbReference type="SAM" id="Phobius"/>
    </source>
</evidence>
<reference evidence="2" key="1">
    <citation type="submission" date="2020-05" db="EMBL/GenBank/DDBJ databases">
        <authorList>
            <person name="Chiriac C."/>
            <person name="Salcher M."/>
            <person name="Ghai R."/>
            <person name="Kavagutti S V."/>
        </authorList>
    </citation>
    <scope>NUCLEOTIDE SEQUENCE</scope>
</reference>
<evidence type="ECO:0000313" key="2">
    <source>
        <dbReference type="EMBL" id="CAB4554100.1"/>
    </source>
</evidence>
<feature type="transmembrane region" description="Helical" evidence="1">
    <location>
        <begin position="7"/>
        <end position="30"/>
    </location>
</feature>
<sequence>MAWIFSIIGIVTTPVLLFFELVMWFLAAMVGAEPSNTDFVRVLFVIIVVAIALAALVCPLIAIFSQRATGPLVIAGITLAGWLVAQLYFVGMAVGVCSFEGCFPA</sequence>